<reference evidence="2" key="1">
    <citation type="journal article" date="2020" name="Nature">
        <title>Giant virus diversity and host interactions through global metagenomics.</title>
        <authorList>
            <person name="Schulz F."/>
            <person name="Roux S."/>
            <person name="Paez-Espino D."/>
            <person name="Jungbluth S."/>
            <person name="Walsh D.A."/>
            <person name="Denef V.J."/>
            <person name="McMahon K.D."/>
            <person name="Konstantinidis K.T."/>
            <person name="Eloe-Fadrosh E.A."/>
            <person name="Kyrpides N.C."/>
            <person name="Woyke T."/>
        </authorList>
    </citation>
    <scope>NUCLEOTIDE SEQUENCE</scope>
    <source>
        <strain evidence="2">GVMAG-M-3300023110-24</strain>
    </source>
</reference>
<evidence type="ECO:0000256" key="1">
    <source>
        <dbReference type="SAM" id="Phobius"/>
    </source>
</evidence>
<evidence type="ECO:0000313" key="2">
    <source>
        <dbReference type="EMBL" id="QHT09094.1"/>
    </source>
</evidence>
<dbReference type="AlphaFoldDB" id="A0A6C0CZ76"/>
<sequence>MGSDQSRTGCDKACETPLSKVLDKHVNRTSNSFFVNNDRDLTIKEKNVQDITISCPDDSEFKNSDRYIESDKIWAPVAAQIGVAGGKYNECRTPAFCDDVNITANIDSSQKVQMTDLTEYSPEAAASDNTNIASVVSNSTQFLDQSTFGNSEGIKNLQQMSNIDLEGQNINEQNASIINKILMDTSIDNEQKVELKTDSIGVLHKINDSCAPPAKINLNTVSNQNIRLMTSAGSKAAMESINSIGVTTDTDNKADVEHHNVDTNAIVDRVGDTVDNTVNTIGSVANNVVDTGRTWIYGVVAIIICIVVAVIFFFRRRSGNTQVVESDENPAYGTRGTPGLAGGGKILNCMNSFKLTDEQLIMSVIIILLSYNIYR</sequence>
<accession>A0A6C0CZ76</accession>
<protein>
    <submittedName>
        <fullName evidence="2">Uncharacterized protein</fullName>
    </submittedName>
</protein>
<organism evidence="2">
    <name type="scientific">viral metagenome</name>
    <dbReference type="NCBI Taxonomy" id="1070528"/>
    <lineage>
        <taxon>unclassified sequences</taxon>
        <taxon>metagenomes</taxon>
        <taxon>organismal metagenomes</taxon>
    </lineage>
</organism>
<keyword evidence="1" id="KW-1133">Transmembrane helix</keyword>
<dbReference type="EMBL" id="MN739508">
    <property type="protein sequence ID" value="QHT09094.1"/>
    <property type="molecule type" value="Genomic_DNA"/>
</dbReference>
<keyword evidence="1" id="KW-0472">Membrane</keyword>
<keyword evidence="1" id="KW-0812">Transmembrane</keyword>
<proteinExistence type="predicted"/>
<name>A0A6C0CZ76_9ZZZZ</name>
<feature type="transmembrane region" description="Helical" evidence="1">
    <location>
        <begin position="295"/>
        <end position="314"/>
    </location>
</feature>